<evidence type="ECO:0000313" key="1">
    <source>
        <dbReference type="EMBL" id="MCH7321682.1"/>
    </source>
</evidence>
<dbReference type="Proteomes" id="UP001316087">
    <property type="component" value="Unassembled WGS sequence"/>
</dbReference>
<sequence>MRFFIVSVIILILAFVIKVDLQQGTISMASFYQNEEKCEQQEELQYVAVQIQQDDTIYSLFAATPSPVKTTFPERLSQFYKLNPHLQLQTLIPGNTVLIPLISNTTKICAN</sequence>
<reference evidence="1 2" key="1">
    <citation type="submission" date="2022-03" db="EMBL/GenBank/DDBJ databases">
        <authorList>
            <person name="Jo J.-H."/>
            <person name="Im W.-T."/>
        </authorList>
    </citation>
    <scope>NUCLEOTIDE SEQUENCE [LARGE SCALE GENOMIC DNA]</scope>
    <source>
        <strain evidence="1 2">MA9</strain>
    </source>
</reference>
<evidence type="ECO:0008006" key="3">
    <source>
        <dbReference type="Google" id="ProtNLM"/>
    </source>
</evidence>
<keyword evidence="2" id="KW-1185">Reference proteome</keyword>
<accession>A0ABS9UBG4</accession>
<name>A0ABS9UBG4_9BACL</name>
<proteinExistence type="predicted"/>
<dbReference type="RefSeq" id="WP_241368742.1">
    <property type="nucleotide sequence ID" value="NZ_JAKZFC010000002.1"/>
</dbReference>
<protein>
    <recommendedName>
        <fullName evidence="3">LysM domain-containing protein</fullName>
    </recommendedName>
</protein>
<organism evidence="1 2">
    <name type="scientific">Solibacillus palustris</name>
    <dbReference type="NCBI Taxonomy" id="2908203"/>
    <lineage>
        <taxon>Bacteria</taxon>
        <taxon>Bacillati</taxon>
        <taxon>Bacillota</taxon>
        <taxon>Bacilli</taxon>
        <taxon>Bacillales</taxon>
        <taxon>Caryophanaceae</taxon>
        <taxon>Solibacillus</taxon>
    </lineage>
</organism>
<dbReference type="EMBL" id="JAKZFC010000002">
    <property type="protein sequence ID" value="MCH7321682.1"/>
    <property type="molecule type" value="Genomic_DNA"/>
</dbReference>
<comment type="caution">
    <text evidence="1">The sequence shown here is derived from an EMBL/GenBank/DDBJ whole genome shotgun (WGS) entry which is preliminary data.</text>
</comment>
<evidence type="ECO:0000313" key="2">
    <source>
        <dbReference type="Proteomes" id="UP001316087"/>
    </source>
</evidence>
<gene>
    <name evidence="1" type="ORF">LZ480_07225</name>
</gene>